<dbReference type="InterPro" id="IPR035242">
    <property type="entry name" value="DUF5329"/>
</dbReference>
<gene>
    <name evidence="2" type="ORF">N4261_16865</name>
</gene>
<accession>A0ABY6AV20</accession>
<keyword evidence="1" id="KW-0732">Signal</keyword>
<sequence>MKLLHPALTATLALSLALSPLLAVAAPTAAPVRAEIDTLLIQLQKSGCQFSRNGSWYSGEEARTHLLRKLDYLEDKTTVQSTEQFIELAATKSSMSGKAYQVRCSQTAAVESREWLGKQLTAIRGAGKKPAP</sequence>
<dbReference type="RefSeq" id="WP_261756437.1">
    <property type="nucleotide sequence ID" value="NZ_CP104562.2"/>
</dbReference>
<dbReference type="EMBL" id="CP104562">
    <property type="protein sequence ID" value="UXH76702.1"/>
    <property type="molecule type" value="Genomic_DNA"/>
</dbReference>
<feature type="chain" id="PRO_5047194318" evidence="1">
    <location>
        <begin position="26"/>
        <end position="132"/>
    </location>
</feature>
<protein>
    <submittedName>
        <fullName evidence="2">DUF5329 domain-containing protein</fullName>
    </submittedName>
</protein>
<proteinExistence type="predicted"/>
<feature type="signal peptide" evidence="1">
    <location>
        <begin position="1"/>
        <end position="25"/>
    </location>
</feature>
<evidence type="ECO:0000256" key="1">
    <source>
        <dbReference type="SAM" id="SignalP"/>
    </source>
</evidence>
<name>A0ABY6AV20_9BURK</name>
<keyword evidence="3" id="KW-1185">Reference proteome</keyword>
<evidence type="ECO:0000313" key="2">
    <source>
        <dbReference type="EMBL" id="UXH76702.1"/>
    </source>
</evidence>
<evidence type="ECO:0000313" key="3">
    <source>
        <dbReference type="Proteomes" id="UP001064933"/>
    </source>
</evidence>
<dbReference type="Proteomes" id="UP001064933">
    <property type="component" value="Chromosome"/>
</dbReference>
<reference evidence="2" key="1">
    <citation type="submission" date="2022-10" db="EMBL/GenBank/DDBJ databases">
        <title>Characterization and whole genome sequencing of a new Roseateles species, isolated from fresh water.</title>
        <authorList>
            <person name="Guliayeva D.Y."/>
            <person name="Akhremchuk A.E."/>
            <person name="Sikolenko M.A."/>
            <person name="Valentovich L.N."/>
            <person name="Sidarenka A.V."/>
        </authorList>
    </citation>
    <scope>NUCLEOTIDE SEQUENCE</scope>
    <source>
        <strain evidence="2">BIM B-1768</strain>
    </source>
</reference>
<organism evidence="2 3">
    <name type="scientific">Roseateles amylovorans</name>
    <dbReference type="NCBI Taxonomy" id="2978473"/>
    <lineage>
        <taxon>Bacteria</taxon>
        <taxon>Pseudomonadati</taxon>
        <taxon>Pseudomonadota</taxon>
        <taxon>Betaproteobacteria</taxon>
        <taxon>Burkholderiales</taxon>
        <taxon>Sphaerotilaceae</taxon>
        <taxon>Roseateles</taxon>
    </lineage>
</organism>
<dbReference type="Pfam" id="PF17263">
    <property type="entry name" value="DUF5329"/>
    <property type="match status" value="1"/>
</dbReference>